<name>A0A0F9A6A7_9ZZZZ</name>
<accession>A0A0F9A6A7</accession>
<dbReference type="EMBL" id="LAZR01036917">
    <property type="protein sequence ID" value="KKL23596.1"/>
    <property type="molecule type" value="Genomic_DNA"/>
</dbReference>
<evidence type="ECO:0000313" key="5">
    <source>
        <dbReference type="EMBL" id="KKN05972.1"/>
    </source>
</evidence>
<reference evidence="2" key="1">
    <citation type="journal article" date="2015" name="Nature">
        <title>Complex archaea that bridge the gap between prokaryotes and eukaryotes.</title>
        <authorList>
            <person name="Spang A."/>
            <person name="Saw J.H."/>
            <person name="Jorgensen S.L."/>
            <person name="Zaremba-Niedzwiedzka K."/>
            <person name="Martijn J."/>
            <person name="Lind A.E."/>
            <person name="van Eijk R."/>
            <person name="Schleper C."/>
            <person name="Guy L."/>
            <person name="Ettema T.J."/>
        </authorList>
    </citation>
    <scope>NUCLEOTIDE SEQUENCE</scope>
</reference>
<evidence type="ECO:0000313" key="3">
    <source>
        <dbReference type="EMBL" id="KKL23596.1"/>
    </source>
</evidence>
<gene>
    <name evidence="5" type="ORF">LCGC14_1081960</name>
    <name evidence="4" type="ORF">LCGC14_2011070</name>
    <name evidence="3" type="ORF">LCGC14_2423800</name>
    <name evidence="2" type="ORF">LCGC14_2610380</name>
</gene>
<proteinExistence type="predicted"/>
<evidence type="ECO:0000256" key="1">
    <source>
        <dbReference type="SAM" id="MobiDB-lite"/>
    </source>
</evidence>
<organism evidence="2">
    <name type="scientific">marine sediment metagenome</name>
    <dbReference type="NCBI Taxonomy" id="412755"/>
    <lineage>
        <taxon>unclassified sequences</taxon>
        <taxon>metagenomes</taxon>
        <taxon>ecological metagenomes</taxon>
    </lineage>
</organism>
<dbReference type="EMBL" id="LAZR01023057">
    <property type="protein sequence ID" value="KKL79812.1"/>
    <property type="molecule type" value="Genomic_DNA"/>
</dbReference>
<comment type="caution">
    <text evidence="2">The sequence shown here is derived from an EMBL/GenBank/DDBJ whole genome shotgun (WGS) entry which is preliminary data.</text>
</comment>
<evidence type="ECO:0000313" key="2">
    <source>
        <dbReference type="EMBL" id="KKL05005.1"/>
    </source>
</evidence>
<evidence type="ECO:0000313" key="4">
    <source>
        <dbReference type="EMBL" id="KKL79812.1"/>
    </source>
</evidence>
<feature type="region of interest" description="Disordered" evidence="1">
    <location>
        <begin position="13"/>
        <end position="37"/>
    </location>
</feature>
<protein>
    <submittedName>
        <fullName evidence="2">Uncharacterized protein</fullName>
    </submittedName>
</protein>
<dbReference type="EMBL" id="LAZR01044299">
    <property type="protein sequence ID" value="KKL05005.1"/>
    <property type="molecule type" value="Genomic_DNA"/>
</dbReference>
<dbReference type="AlphaFoldDB" id="A0A0F9A6A7"/>
<dbReference type="EMBL" id="LAZR01004741">
    <property type="protein sequence ID" value="KKN05972.1"/>
    <property type="molecule type" value="Genomic_DNA"/>
</dbReference>
<sequence length="37" mass="4365">MAFTRKDVDKAALDRLNRKQRPGVIQKLRQVAQKKRT</sequence>